<dbReference type="PANTHER" id="PTHR16026:SF0">
    <property type="entry name" value="CARTILAGE ACIDIC PROTEIN 1"/>
    <property type="match status" value="1"/>
</dbReference>
<dbReference type="SUPFAM" id="SSF69318">
    <property type="entry name" value="Integrin alpha N-terminal domain"/>
    <property type="match status" value="1"/>
</dbReference>
<evidence type="ECO:0000313" key="3">
    <source>
        <dbReference type="EMBL" id="SFP70006.1"/>
    </source>
</evidence>
<evidence type="ECO:0000313" key="4">
    <source>
        <dbReference type="Proteomes" id="UP000199031"/>
    </source>
</evidence>
<dbReference type="InterPro" id="IPR028994">
    <property type="entry name" value="Integrin_alpha_N"/>
</dbReference>
<gene>
    <name evidence="3" type="ORF">SAMN05444277_101760</name>
</gene>
<proteinExistence type="predicted"/>
<dbReference type="AlphaFoldDB" id="A0A1I5SI17"/>
<evidence type="ECO:0000256" key="1">
    <source>
        <dbReference type="ARBA" id="ARBA00022729"/>
    </source>
</evidence>
<dbReference type="PANTHER" id="PTHR16026">
    <property type="entry name" value="CARTILAGE ACIDIC PROTEIN 1"/>
    <property type="match status" value="1"/>
</dbReference>
<organism evidence="3 4">
    <name type="scientific">Parafilimonas terrae</name>
    <dbReference type="NCBI Taxonomy" id="1465490"/>
    <lineage>
        <taxon>Bacteria</taxon>
        <taxon>Pseudomonadati</taxon>
        <taxon>Bacteroidota</taxon>
        <taxon>Chitinophagia</taxon>
        <taxon>Chitinophagales</taxon>
        <taxon>Chitinophagaceae</taxon>
        <taxon>Parafilimonas</taxon>
    </lineage>
</organism>
<dbReference type="InterPro" id="IPR011519">
    <property type="entry name" value="UnbV_ASPIC"/>
</dbReference>
<evidence type="ECO:0000259" key="2">
    <source>
        <dbReference type="Pfam" id="PF07593"/>
    </source>
</evidence>
<dbReference type="InterPro" id="IPR011990">
    <property type="entry name" value="TPR-like_helical_dom_sf"/>
</dbReference>
<dbReference type="SUPFAM" id="SSF48452">
    <property type="entry name" value="TPR-like"/>
    <property type="match status" value="1"/>
</dbReference>
<dbReference type="Gene3D" id="1.25.40.10">
    <property type="entry name" value="Tetratricopeptide repeat domain"/>
    <property type="match status" value="1"/>
</dbReference>
<dbReference type="Pfam" id="PF07593">
    <property type="entry name" value="UnbV_ASPIC"/>
    <property type="match status" value="1"/>
</dbReference>
<dbReference type="Gene3D" id="2.130.10.130">
    <property type="entry name" value="Integrin alpha, N-terminal"/>
    <property type="match status" value="2"/>
</dbReference>
<dbReference type="OrthoDB" id="974255at2"/>
<keyword evidence="4" id="KW-1185">Reference proteome</keyword>
<dbReference type="PROSITE" id="PS51257">
    <property type="entry name" value="PROKAR_LIPOPROTEIN"/>
    <property type="match status" value="1"/>
</dbReference>
<dbReference type="InterPro" id="IPR027039">
    <property type="entry name" value="Crtac1"/>
</dbReference>
<dbReference type="InterPro" id="IPR013517">
    <property type="entry name" value="FG-GAP"/>
</dbReference>
<reference evidence="3 4" key="1">
    <citation type="submission" date="2016-10" db="EMBL/GenBank/DDBJ databases">
        <authorList>
            <person name="de Groot N.N."/>
        </authorList>
    </citation>
    <scope>NUCLEOTIDE SEQUENCE [LARGE SCALE GENOMIC DNA]</scope>
    <source>
        <strain evidence="3 4">DSM 28286</strain>
    </source>
</reference>
<accession>A0A1I5SI17</accession>
<feature type="domain" description="ASPIC/UnbV" evidence="2">
    <location>
        <begin position="660"/>
        <end position="730"/>
    </location>
</feature>
<protein>
    <submittedName>
        <fullName evidence="3">Repeat domain-containing protein</fullName>
    </submittedName>
</protein>
<dbReference type="Pfam" id="PF13517">
    <property type="entry name" value="FG-GAP_3"/>
    <property type="match status" value="3"/>
</dbReference>
<dbReference type="Proteomes" id="UP000199031">
    <property type="component" value="Unassembled WGS sequence"/>
</dbReference>
<dbReference type="STRING" id="1465490.SAMN05444277_101760"/>
<keyword evidence="1" id="KW-0732">Signal</keyword>
<dbReference type="EMBL" id="FOXQ01000001">
    <property type="protein sequence ID" value="SFP70006.1"/>
    <property type="molecule type" value="Genomic_DNA"/>
</dbReference>
<sequence>MLAMRERYKFYQLQMKNIILLIIMVIASVSCEQQKNKLDADKAGEERMLVILDSISKKYGNDNPYSPQSQLAYFNKEIERADTNVYRKAGMEYYKGGILLQLGREKEAIETFSNIAAVPRLKGTEVYKQMLPDYALAYMRYGERTNCINHHMAESCIFPLQGMGLHHDETGSQKAIELYKEVLTKKPDDLASRWVLNIAYMTLGEYPAKVPKAFLIPDMGKDNSGITVKPFIDVASDFNFDTENDAGGAIVDDFNNDGYLDVITSDLRLGKGFMHFFKNNANGSFTDVTTQSGLKKFTGGLNMIQADYNNDGYTDILVLRGGWLSGEYGKQPNSLLRNNGDGTFTDVTIQSGLLSFHSTQTAVWKDFNNDGWLDLFIGNETTDSHDPQPCELYISNGDGTFTNLAKQAGCDVVGYVKGVASADYNNDGLQDIFISTYNGMRLLLKNEGVQNGVVHFADATRQAGLDDIYVKTFPTWFWDYDNDGWPDIFVCGYDCDNYPIAYTTAAEALGKPLPDASKMYLYHNNHNGTFTNVSVEAGLDKSVFAMGSNFGDIDNDGYLDMYLGTGNPDYKSLVPNKLFKNIEGKKFVDITTAARVGNLQKGHGVSFADLDNDGDQDIFEEIGGAYAGDVYYNSFYLNPGQNNNKWISLTLEGTKSNRSAIGARIKISFKENGIERSLYREENSGGSFGCSPLRREIGIGQANIIDEIAITWPATNKTQVFKNIKPCQFLKIKEGSNEIETIQLKTFDFEKQHKENNMNMMDMSAAQHAHGE</sequence>
<name>A0A1I5SI17_9BACT</name>